<evidence type="ECO:0000313" key="2">
    <source>
        <dbReference type="EMBL" id="SAL34213.1"/>
    </source>
</evidence>
<feature type="domain" description="HTH cro/C1-type" evidence="1">
    <location>
        <begin position="36"/>
        <end position="85"/>
    </location>
</feature>
<dbReference type="InterPro" id="IPR010982">
    <property type="entry name" value="Lambda_DNA-bd_dom_sf"/>
</dbReference>
<gene>
    <name evidence="2" type="ORF">AWB64_03310</name>
</gene>
<dbReference type="OrthoDB" id="9009444at2"/>
<accession>A0A158GQL0</accession>
<dbReference type="InterPro" id="IPR001387">
    <property type="entry name" value="Cro/C1-type_HTH"/>
</dbReference>
<dbReference type="GO" id="GO:0003677">
    <property type="term" value="F:DNA binding"/>
    <property type="evidence" value="ECO:0007669"/>
    <property type="project" value="InterPro"/>
</dbReference>
<dbReference type="SUPFAM" id="SSF47413">
    <property type="entry name" value="lambda repressor-like DNA-binding domains"/>
    <property type="match status" value="1"/>
</dbReference>
<dbReference type="Gene3D" id="1.10.260.40">
    <property type="entry name" value="lambda repressor-like DNA-binding domains"/>
    <property type="match status" value="1"/>
</dbReference>
<protein>
    <recommendedName>
        <fullName evidence="1">HTH cro/C1-type domain-containing protein</fullName>
    </recommendedName>
</protein>
<dbReference type="AlphaFoldDB" id="A0A158GQL0"/>
<proteinExistence type="predicted"/>
<dbReference type="PROSITE" id="PS50943">
    <property type="entry name" value="HTH_CROC1"/>
    <property type="match status" value="1"/>
</dbReference>
<dbReference type="RefSeq" id="WP_060856458.1">
    <property type="nucleotide sequence ID" value="NZ_FCOC02000009.1"/>
</dbReference>
<name>A0A158GQL0_CABSO</name>
<dbReference type="EMBL" id="FCOC02000009">
    <property type="protein sequence ID" value="SAL34213.1"/>
    <property type="molecule type" value="Genomic_DNA"/>
</dbReference>
<dbReference type="Proteomes" id="UP000054893">
    <property type="component" value="Unassembled WGS sequence"/>
</dbReference>
<organism evidence="2 3">
    <name type="scientific">Caballeronia sordidicola</name>
    <name type="common">Burkholderia sordidicola</name>
    <dbReference type="NCBI Taxonomy" id="196367"/>
    <lineage>
        <taxon>Bacteria</taxon>
        <taxon>Pseudomonadati</taxon>
        <taxon>Pseudomonadota</taxon>
        <taxon>Betaproteobacteria</taxon>
        <taxon>Burkholderiales</taxon>
        <taxon>Burkholderiaceae</taxon>
        <taxon>Caballeronia</taxon>
    </lineage>
</organism>
<reference evidence="2 3" key="1">
    <citation type="submission" date="2016-01" db="EMBL/GenBank/DDBJ databases">
        <authorList>
            <person name="Oliw E.H."/>
        </authorList>
    </citation>
    <scope>NUCLEOTIDE SEQUENCE [LARGE SCALE GENOMIC DNA]</scope>
    <source>
        <strain evidence="2">LMG 22029</strain>
    </source>
</reference>
<evidence type="ECO:0000259" key="1">
    <source>
        <dbReference type="PROSITE" id="PS50943"/>
    </source>
</evidence>
<evidence type="ECO:0000313" key="3">
    <source>
        <dbReference type="Proteomes" id="UP000054893"/>
    </source>
</evidence>
<dbReference type="CDD" id="cd00093">
    <property type="entry name" value="HTH_XRE"/>
    <property type="match status" value="1"/>
</dbReference>
<sequence length="95" mass="10399">MNAHTLTDHHVSDSIEHSGGQRLGRAFAARLDMTIKRSGLTSQRVAKSLGVTEGDVALWRAGITLPRNADCQRLAELLHVDISWLSGRSAPAERR</sequence>